<comment type="caution">
    <text evidence="2">The sequence shown here is derived from an EMBL/GenBank/DDBJ whole genome shotgun (WGS) entry which is preliminary data.</text>
</comment>
<evidence type="ECO:0000313" key="2">
    <source>
        <dbReference type="EMBL" id="CAH3047547.1"/>
    </source>
</evidence>
<dbReference type="EMBL" id="CALNXI010000786">
    <property type="protein sequence ID" value="CAH3047547.1"/>
    <property type="molecule type" value="Genomic_DNA"/>
</dbReference>
<reference evidence="2 3" key="1">
    <citation type="submission" date="2022-05" db="EMBL/GenBank/DDBJ databases">
        <authorList>
            <consortium name="Genoscope - CEA"/>
            <person name="William W."/>
        </authorList>
    </citation>
    <scope>NUCLEOTIDE SEQUENCE [LARGE SCALE GENOMIC DNA]</scope>
</reference>
<feature type="region of interest" description="Disordered" evidence="1">
    <location>
        <begin position="1"/>
        <end position="41"/>
    </location>
</feature>
<proteinExistence type="predicted"/>
<keyword evidence="3" id="KW-1185">Reference proteome</keyword>
<evidence type="ECO:0000256" key="1">
    <source>
        <dbReference type="SAM" id="MobiDB-lite"/>
    </source>
</evidence>
<organism evidence="2 3">
    <name type="scientific">Porites evermanni</name>
    <dbReference type="NCBI Taxonomy" id="104178"/>
    <lineage>
        <taxon>Eukaryota</taxon>
        <taxon>Metazoa</taxon>
        <taxon>Cnidaria</taxon>
        <taxon>Anthozoa</taxon>
        <taxon>Hexacorallia</taxon>
        <taxon>Scleractinia</taxon>
        <taxon>Fungiina</taxon>
        <taxon>Poritidae</taxon>
        <taxon>Porites</taxon>
    </lineage>
</organism>
<dbReference type="Proteomes" id="UP001159427">
    <property type="component" value="Unassembled WGS sequence"/>
</dbReference>
<gene>
    <name evidence="2" type="ORF">PEVE_00041398</name>
</gene>
<protein>
    <submittedName>
        <fullName evidence="2">Uncharacterized protein</fullName>
    </submittedName>
</protein>
<sequence>MKVESSAKESTASSATNQHQNGHEEVQVDMEGERKDDDDEEMVVSEVLVTGSPSQKSARARHVVQDRSADNISGTYPQVLDISFTHCVNTDDPEVNTCHEGTMTVVTTTCHNLKVFKKSFYLEKSAEHARNSNAAGNFLLCFGILNLVDRLVKCSTFFSTWEWDVYLCVPSSDTRE</sequence>
<feature type="compositionally biased region" description="Basic and acidic residues" evidence="1">
    <location>
        <begin position="21"/>
        <end position="35"/>
    </location>
</feature>
<evidence type="ECO:0000313" key="3">
    <source>
        <dbReference type="Proteomes" id="UP001159427"/>
    </source>
</evidence>
<name>A0ABN8NDX5_9CNID</name>
<accession>A0ABN8NDX5</accession>